<reference evidence="3 4" key="1">
    <citation type="submission" date="2019-06" db="EMBL/GenBank/DDBJ databases">
        <title>Whole genome shotgun sequence of Cellulomonas gelida NBRC 3748.</title>
        <authorList>
            <person name="Hosoyama A."/>
            <person name="Uohara A."/>
            <person name="Ohji S."/>
            <person name="Ichikawa N."/>
        </authorList>
    </citation>
    <scope>NUCLEOTIDE SEQUENCE [LARGE SCALE GENOMIC DNA]</scope>
    <source>
        <strain evidence="3 4">NBRC 3748</strain>
    </source>
</reference>
<dbReference type="OrthoDB" id="9814375at2"/>
<protein>
    <submittedName>
        <fullName evidence="3">Uncharacterized protein</fullName>
    </submittedName>
</protein>
<dbReference type="Gene3D" id="3.40.190.10">
    <property type="entry name" value="Periplasmic binding protein-like II"/>
    <property type="match status" value="2"/>
</dbReference>
<dbReference type="Pfam" id="PF12974">
    <property type="entry name" value="Phosphonate-bd"/>
    <property type="match status" value="1"/>
</dbReference>
<feature type="compositionally biased region" description="Low complexity" evidence="1">
    <location>
        <begin position="24"/>
        <end position="50"/>
    </location>
</feature>
<dbReference type="SUPFAM" id="SSF53850">
    <property type="entry name" value="Periplasmic binding protein-like II"/>
    <property type="match status" value="1"/>
</dbReference>
<dbReference type="PIRSF" id="PIRSF027386">
    <property type="entry name" value="UCP027386_ABC_sbc_TM0202"/>
    <property type="match status" value="1"/>
</dbReference>
<name>A0A4Y3KL42_9CELL</name>
<proteinExistence type="predicted"/>
<feature type="signal peptide" evidence="2">
    <location>
        <begin position="1"/>
        <end position="21"/>
    </location>
</feature>
<evidence type="ECO:0000313" key="4">
    <source>
        <dbReference type="Proteomes" id="UP000320461"/>
    </source>
</evidence>
<dbReference type="PANTHER" id="PTHR30024">
    <property type="entry name" value="ALIPHATIC SULFONATES-BINDING PROTEIN-RELATED"/>
    <property type="match status" value="1"/>
</dbReference>
<organism evidence="3 4">
    <name type="scientific">Cellulomonas gelida</name>
    <dbReference type="NCBI Taxonomy" id="1712"/>
    <lineage>
        <taxon>Bacteria</taxon>
        <taxon>Bacillati</taxon>
        <taxon>Actinomycetota</taxon>
        <taxon>Actinomycetes</taxon>
        <taxon>Micrococcales</taxon>
        <taxon>Cellulomonadaceae</taxon>
        <taxon>Cellulomonas</taxon>
    </lineage>
</organism>
<feature type="chain" id="PRO_5038633784" evidence="2">
    <location>
        <begin position="22"/>
        <end position="354"/>
    </location>
</feature>
<evidence type="ECO:0000313" key="3">
    <source>
        <dbReference type="EMBL" id="GEA83648.1"/>
    </source>
</evidence>
<evidence type="ECO:0000256" key="1">
    <source>
        <dbReference type="SAM" id="MobiDB-lite"/>
    </source>
</evidence>
<evidence type="ECO:0000256" key="2">
    <source>
        <dbReference type="SAM" id="SignalP"/>
    </source>
</evidence>
<gene>
    <name evidence="3" type="ORF">CGE01nite_08990</name>
</gene>
<accession>A0A4Y3KL42</accession>
<comment type="caution">
    <text evidence="3">The sequence shown here is derived from an EMBL/GenBank/DDBJ whole genome shotgun (WGS) entry which is preliminary data.</text>
</comment>
<dbReference type="InterPro" id="IPR027024">
    <property type="entry name" value="UCP027386_ABC_sbc_TM0202"/>
</dbReference>
<dbReference type="Proteomes" id="UP000320461">
    <property type="component" value="Unassembled WGS sequence"/>
</dbReference>
<dbReference type="RefSeq" id="WP_141369220.1">
    <property type="nucleotide sequence ID" value="NZ_BJLQ01000006.1"/>
</dbReference>
<keyword evidence="2" id="KW-0732">Signal</keyword>
<dbReference type="AlphaFoldDB" id="A0A4Y3KL42"/>
<feature type="region of interest" description="Disordered" evidence="1">
    <location>
        <begin position="23"/>
        <end position="50"/>
    </location>
</feature>
<dbReference type="PANTHER" id="PTHR30024:SF46">
    <property type="entry name" value="ABC TRANSPORTER, SUBSTRATE-BINDING LIPOPROTEIN"/>
    <property type="match status" value="1"/>
</dbReference>
<dbReference type="PROSITE" id="PS51257">
    <property type="entry name" value="PROKAR_LIPOPROTEIN"/>
    <property type="match status" value="1"/>
</dbReference>
<keyword evidence="4" id="KW-1185">Reference proteome</keyword>
<dbReference type="EMBL" id="BJLQ01000006">
    <property type="protein sequence ID" value="GEA83648.1"/>
    <property type="molecule type" value="Genomic_DNA"/>
</dbReference>
<sequence length="354" mass="35736">MRLTARLLGAMLAVALTTGCAASSTAQPAGGGTPATTSAATSTPTPTASAERVTVRIAALAGPTTMGLVGLMQAADAGTGRQDYEVTTYGTPDEVVPLLVKGEVDVALLPANLAAVVYQQTRTDAGPAVQALTVNTLGVLSVLENGTSVQSLADLRGRTVYSTGKGASPQYVLEHLLRQSGLTPGTDVTVEFKSEATEVAALLAATPGAVGVLPQPYATAVIAGNPGVRVAVDLTRAWSDLGNASQLVTGVTVVRTAFADEHPQALADFLADDEASVTFVNDSPAEAAELVVAAGLVKAVPVAQAAIPASHLVFLTGDALRPALEGYLQVLHDAQPKSVGGAMPGDDFYLADAG</sequence>